<evidence type="ECO:0000256" key="2">
    <source>
        <dbReference type="ARBA" id="ARBA00006181"/>
    </source>
</evidence>
<dbReference type="SUPFAM" id="SSF101744">
    <property type="entry name" value="Rof/RNase P subunit-like"/>
    <property type="match status" value="1"/>
</dbReference>
<evidence type="ECO:0000256" key="1">
    <source>
        <dbReference type="ARBA" id="ARBA00004123"/>
    </source>
</evidence>
<dbReference type="PANTHER" id="PTHR13348:SF0">
    <property type="entry name" value="RIBONUCLEASE P PROTEIN SUBUNIT P29"/>
    <property type="match status" value="1"/>
</dbReference>
<dbReference type="Gene3D" id="2.30.30.210">
    <property type="entry name" value="Ribonuclease P/MRP, subunit p29"/>
    <property type="match status" value="1"/>
</dbReference>
<dbReference type="InterPro" id="IPR036980">
    <property type="entry name" value="RNase_P/MRP_Rpp29_sf"/>
</dbReference>
<feature type="region of interest" description="Disordered" evidence="3">
    <location>
        <begin position="101"/>
        <end position="177"/>
    </location>
</feature>
<dbReference type="InterPro" id="IPR023534">
    <property type="entry name" value="Rof/RNase_P-like"/>
</dbReference>
<proteinExistence type="inferred from homology"/>
<feature type="compositionally biased region" description="Basic and acidic residues" evidence="3">
    <location>
        <begin position="34"/>
        <end position="58"/>
    </location>
</feature>
<gene>
    <name evidence="4" type="ORF">PSFLO_05274</name>
</gene>
<organism evidence="4 5">
    <name type="scientific">Pseudozyma flocculosa</name>
    <dbReference type="NCBI Taxonomy" id="84751"/>
    <lineage>
        <taxon>Eukaryota</taxon>
        <taxon>Fungi</taxon>
        <taxon>Dikarya</taxon>
        <taxon>Basidiomycota</taxon>
        <taxon>Ustilaginomycotina</taxon>
        <taxon>Ustilaginomycetes</taxon>
        <taxon>Ustilaginales</taxon>
        <taxon>Ustilaginaceae</taxon>
        <taxon>Pseudozyma</taxon>
    </lineage>
</organism>
<dbReference type="GO" id="GO:0000172">
    <property type="term" value="C:ribonuclease MRP complex"/>
    <property type="evidence" value="ECO:0007669"/>
    <property type="project" value="InterPro"/>
</dbReference>
<reference evidence="4 5" key="1">
    <citation type="submission" date="2018-03" db="EMBL/GenBank/DDBJ databases">
        <authorList>
            <person name="Guldener U."/>
        </authorList>
    </citation>
    <scope>NUCLEOTIDE SEQUENCE [LARGE SCALE GENOMIC DNA]</scope>
    <source>
        <strain evidence="4 5">DAOM196992</strain>
    </source>
</reference>
<dbReference type="GO" id="GO:0006364">
    <property type="term" value="P:rRNA processing"/>
    <property type="evidence" value="ECO:0007669"/>
    <property type="project" value="TreeGrafter"/>
</dbReference>
<protein>
    <submittedName>
        <fullName evidence="4">Related to POP4 - protein involved in processing of tRNAs and rRNAs</fullName>
    </submittedName>
</protein>
<feature type="compositionally biased region" description="Polar residues" evidence="3">
    <location>
        <begin position="300"/>
        <end position="312"/>
    </location>
</feature>
<comment type="subcellular location">
    <subcellularLocation>
        <location evidence="1">Nucleus</location>
    </subcellularLocation>
</comment>
<dbReference type="PANTHER" id="PTHR13348">
    <property type="entry name" value="RIBONUCLEASE P SUBUNIT P29"/>
    <property type="match status" value="1"/>
</dbReference>
<dbReference type="EMBL" id="OOIP01000016">
    <property type="protein sequence ID" value="SPO39793.1"/>
    <property type="molecule type" value="Genomic_DNA"/>
</dbReference>
<dbReference type="Pfam" id="PF01868">
    <property type="entry name" value="RNase_P-MRP_p29"/>
    <property type="match status" value="1"/>
</dbReference>
<feature type="region of interest" description="Disordered" evidence="3">
    <location>
        <begin position="22"/>
        <end position="83"/>
    </location>
</feature>
<dbReference type="AlphaFoldDB" id="A0A5C3F5L1"/>
<keyword evidence="5" id="KW-1185">Reference proteome</keyword>
<evidence type="ECO:0000313" key="5">
    <source>
        <dbReference type="Proteomes" id="UP000323386"/>
    </source>
</evidence>
<dbReference type="GO" id="GO:0033204">
    <property type="term" value="F:ribonuclease P RNA binding"/>
    <property type="evidence" value="ECO:0007669"/>
    <property type="project" value="InterPro"/>
</dbReference>
<dbReference type="Proteomes" id="UP000323386">
    <property type="component" value="Unassembled WGS sequence"/>
</dbReference>
<comment type="similarity">
    <text evidence="2">Belongs to the eukaryotic/archaeal RNase P protein component 1 family.</text>
</comment>
<evidence type="ECO:0000313" key="4">
    <source>
        <dbReference type="EMBL" id="SPO39793.1"/>
    </source>
</evidence>
<accession>A0A5C3F5L1</accession>
<dbReference type="InterPro" id="IPR002730">
    <property type="entry name" value="Rpp29/RNP1"/>
</dbReference>
<dbReference type="OrthoDB" id="124041at2759"/>
<feature type="region of interest" description="Disordered" evidence="3">
    <location>
        <begin position="296"/>
        <end position="316"/>
    </location>
</feature>
<evidence type="ECO:0000256" key="3">
    <source>
        <dbReference type="SAM" id="MobiDB-lite"/>
    </source>
</evidence>
<dbReference type="GO" id="GO:0001682">
    <property type="term" value="P:tRNA 5'-leader removal"/>
    <property type="evidence" value="ECO:0007669"/>
    <property type="project" value="InterPro"/>
</dbReference>
<dbReference type="SMART" id="SM00538">
    <property type="entry name" value="POP4"/>
    <property type="match status" value="1"/>
</dbReference>
<feature type="compositionally biased region" description="Basic and acidic residues" evidence="3">
    <location>
        <begin position="113"/>
        <end position="142"/>
    </location>
</feature>
<dbReference type="InterPro" id="IPR016848">
    <property type="entry name" value="RNase_P/MRP_Rpp29-subunit"/>
</dbReference>
<sequence length="370" mass="40968">MDRPPQEHPHSEALLASILQTPDVDVPASGRPSGETHAHYVERLKDRRVQLSNPDRKRPNSGGGDARAGIRAESKLTRRKRRVKAELARIKRLRIGMTQEVRRREEQEEGQEVEGRRRGRDDGGKERETVKEKQRELAEIKKQERKTRSPSSSSSSMRTKGKRVERNATKPLTRSQRKAIGLERVDANVEYELMQPLHELWTSYIQQLLGFTVLDASTSQLVPNPSFNRPGAGAGGGVGSLNNLSSGAVSAIQGSLIKADLCGALVHVVRSSNPSLVNQSGLVVKETERTLVIAPRPRPQATSGGESHSPSPKTRVVPKHNTVFAIDIPLPGDNVALHRSVRFELHGNHMMHSLPSRATRKFKARATTDF</sequence>
<dbReference type="GO" id="GO:0030677">
    <property type="term" value="C:ribonuclease P complex"/>
    <property type="evidence" value="ECO:0007669"/>
    <property type="project" value="InterPro"/>
</dbReference>
<dbReference type="GO" id="GO:0005634">
    <property type="term" value="C:nucleus"/>
    <property type="evidence" value="ECO:0007669"/>
    <property type="project" value="UniProtKB-SubCell"/>
</dbReference>
<name>A0A5C3F5L1_9BASI</name>